<proteinExistence type="predicted"/>
<comment type="caution">
    <text evidence="1">The sequence shown here is derived from an EMBL/GenBank/DDBJ whole genome shotgun (WGS) entry which is preliminary data.</text>
</comment>
<sequence length="110" mass="13115">MDSNCNHKEINYSFLKDYFDGGPSDKHKDLIASWFEDPEYRFKFEHCLKEVWKETEPDKVTSPTGLDVILDRIHHKINLLQSKKLPFKRHDQKINFIRLNTILKNLSRVA</sequence>
<dbReference type="AlphaFoldDB" id="X1P7E0"/>
<reference evidence="1" key="1">
    <citation type="journal article" date="2014" name="Front. Microbiol.">
        <title>High frequency of phylogenetically diverse reductive dehalogenase-homologous genes in deep subseafloor sedimentary metagenomes.</title>
        <authorList>
            <person name="Kawai M."/>
            <person name="Futagami T."/>
            <person name="Toyoda A."/>
            <person name="Takaki Y."/>
            <person name="Nishi S."/>
            <person name="Hori S."/>
            <person name="Arai W."/>
            <person name="Tsubouchi T."/>
            <person name="Morono Y."/>
            <person name="Uchiyama I."/>
            <person name="Ito T."/>
            <person name="Fujiyama A."/>
            <person name="Inagaki F."/>
            <person name="Takami H."/>
        </authorList>
    </citation>
    <scope>NUCLEOTIDE SEQUENCE</scope>
    <source>
        <strain evidence="1">Expedition CK06-06</strain>
    </source>
</reference>
<accession>X1P7E0</accession>
<name>X1P7E0_9ZZZZ</name>
<protein>
    <submittedName>
        <fullName evidence="1">Uncharacterized protein</fullName>
    </submittedName>
</protein>
<evidence type="ECO:0000313" key="1">
    <source>
        <dbReference type="EMBL" id="GAI51768.1"/>
    </source>
</evidence>
<organism evidence="1">
    <name type="scientific">marine sediment metagenome</name>
    <dbReference type="NCBI Taxonomy" id="412755"/>
    <lineage>
        <taxon>unclassified sequences</taxon>
        <taxon>metagenomes</taxon>
        <taxon>ecological metagenomes</taxon>
    </lineage>
</organism>
<gene>
    <name evidence="1" type="ORF">S06H3_54550</name>
</gene>
<feature type="non-terminal residue" evidence="1">
    <location>
        <position position="110"/>
    </location>
</feature>
<dbReference type="EMBL" id="BARV01034909">
    <property type="protein sequence ID" value="GAI51768.1"/>
    <property type="molecule type" value="Genomic_DNA"/>
</dbReference>